<evidence type="ECO:0000256" key="4">
    <source>
        <dbReference type="ARBA" id="ARBA00022475"/>
    </source>
</evidence>
<evidence type="ECO:0000256" key="9">
    <source>
        <dbReference type="SAM" id="Phobius"/>
    </source>
</evidence>
<feature type="transmembrane region" description="Helical" evidence="9">
    <location>
        <begin position="82"/>
        <end position="104"/>
    </location>
</feature>
<keyword evidence="12" id="KW-1185">Reference proteome</keyword>
<comment type="similarity">
    <text evidence="2">Belongs to the ABC-2 integral membrane protein family.</text>
</comment>
<evidence type="ECO:0000313" key="12">
    <source>
        <dbReference type="Proteomes" id="UP000198615"/>
    </source>
</evidence>
<evidence type="ECO:0000256" key="7">
    <source>
        <dbReference type="ARBA" id="ARBA00023047"/>
    </source>
</evidence>
<evidence type="ECO:0000256" key="5">
    <source>
        <dbReference type="ARBA" id="ARBA00022692"/>
    </source>
</evidence>
<dbReference type="GO" id="GO:0015920">
    <property type="term" value="P:lipopolysaccharide transport"/>
    <property type="evidence" value="ECO:0007669"/>
    <property type="project" value="TreeGrafter"/>
</dbReference>
<keyword evidence="5 9" id="KW-0812">Transmembrane</keyword>
<dbReference type="OrthoDB" id="9796017at2"/>
<dbReference type="Proteomes" id="UP000198615">
    <property type="component" value="Unassembled WGS sequence"/>
</dbReference>
<sequence>MSTEVLDSARPPLSQAIDDIVGGIRRWPLWGLLGWTDILQRYRRSVLGPLWITLSMAVLISALGILYAFLFEMELAEYLPFLAIGFVLWGLISGMIAEGCTVFVEAEGIIKQLSIPLSVHIYRMVWKNILIFLHNVVVFFVVALIFGTPIGWSAFLALAGLVLVVANGLWVATLLGLLCARYRDATPIMGSVIQLSFFLTPIIWKPEMLPDRAIFLVANPLYHAIELVRAPLLGDVVQPMSWLVSIALVVVGWAITLPVVGYYRAKLVYWL</sequence>
<keyword evidence="3" id="KW-0813">Transport</keyword>
<evidence type="ECO:0000256" key="2">
    <source>
        <dbReference type="ARBA" id="ARBA00007783"/>
    </source>
</evidence>
<keyword evidence="7" id="KW-0762">Sugar transport</keyword>
<gene>
    <name evidence="11" type="ORF">SAMN05660686_04990</name>
</gene>
<dbReference type="AlphaFoldDB" id="A0A8G2EXB7"/>
<feature type="transmembrane region" description="Helical" evidence="9">
    <location>
        <begin position="185"/>
        <end position="204"/>
    </location>
</feature>
<accession>A0A8G2EXB7</accession>
<protein>
    <submittedName>
        <fullName evidence="11">Lipopolysaccharide transport system permease protein</fullName>
    </submittedName>
</protein>
<keyword evidence="7" id="KW-0625">Polysaccharide transport</keyword>
<dbReference type="RefSeq" id="WP_093154713.1">
    <property type="nucleotide sequence ID" value="NZ_FNBW01000032.1"/>
</dbReference>
<proteinExistence type="inferred from homology"/>
<keyword evidence="6 9" id="KW-1133">Transmembrane helix</keyword>
<evidence type="ECO:0000256" key="6">
    <source>
        <dbReference type="ARBA" id="ARBA00022989"/>
    </source>
</evidence>
<keyword evidence="8 9" id="KW-0472">Membrane</keyword>
<dbReference type="GO" id="GO:0005886">
    <property type="term" value="C:plasma membrane"/>
    <property type="evidence" value="ECO:0007669"/>
    <property type="project" value="UniProtKB-SubCell"/>
</dbReference>
<comment type="subcellular location">
    <subcellularLocation>
        <location evidence="1">Cell membrane</location>
        <topology evidence="1">Multi-pass membrane protein</topology>
    </subcellularLocation>
</comment>
<comment type="caution">
    <text evidence="11">The sequence shown here is derived from an EMBL/GenBank/DDBJ whole genome shotgun (WGS) entry which is preliminary data.</text>
</comment>
<feature type="transmembrane region" description="Helical" evidence="9">
    <location>
        <begin position="50"/>
        <end position="70"/>
    </location>
</feature>
<organism evidence="11 12">
    <name type="scientific">Thalassobaculum litoreum DSM 18839</name>
    <dbReference type="NCBI Taxonomy" id="1123362"/>
    <lineage>
        <taxon>Bacteria</taxon>
        <taxon>Pseudomonadati</taxon>
        <taxon>Pseudomonadota</taxon>
        <taxon>Alphaproteobacteria</taxon>
        <taxon>Rhodospirillales</taxon>
        <taxon>Thalassobaculaceae</taxon>
        <taxon>Thalassobaculum</taxon>
    </lineage>
</organism>
<feature type="transmembrane region" description="Helical" evidence="9">
    <location>
        <begin position="242"/>
        <end position="263"/>
    </location>
</feature>
<evidence type="ECO:0000259" key="10">
    <source>
        <dbReference type="Pfam" id="PF01061"/>
    </source>
</evidence>
<dbReference type="Pfam" id="PF01061">
    <property type="entry name" value="ABC2_membrane"/>
    <property type="match status" value="1"/>
</dbReference>
<dbReference type="GO" id="GO:0015774">
    <property type="term" value="P:polysaccharide transport"/>
    <property type="evidence" value="ECO:0007669"/>
    <property type="project" value="UniProtKB-KW"/>
</dbReference>
<feature type="transmembrane region" description="Helical" evidence="9">
    <location>
        <begin position="125"/>
        <end position="146"/>
    </location>
</feature>
<dbReference type="EMBL" id="FNBW01000032">
    <property type="protein sequence ID" value="SDG60304.1"/>
    <property type="molecule type" value="Genomic_DNA"/>
</dbReference>
<feature type="domain" description="ABC-2 type transporter transmembrane" evidence="10">
    <location>
        <begin position="31"/>
        <end position="231"/>
    </location>
</feature>
<dbReference type="PANTHER" id="PTHR30413:SF10">
    <property type="entry name" value="CAPSULE POLYSACCHARIDE EXPORT INNER-MEMBRANE PROTEIN CTRC"/>
    <property type="match status" value="1"/>
</dbReference>
<dbReference type="GO" id="GO:0140359">
    <property type="term" value="F:ABC-type transporter activity"/>
    <property type="evidence" value="ECO:0007669"/>
    <property type="project" value="InterPro"/>
</dbReference>
<feature type="transmembrane region" description="Helical" evidence="9">
    <location>
        <begin position="152"/>
        <end position="178"/>
    </location>
</feature>
<evidence type="ECO:0000256" key="3">
    <source>
        <dbReference type="ARBA" id="ARBA00022448"/>
    </source>
</evidence>
<dbReference type="InterPro" id="IPR013525">
    <property type="entry name" value="ABC2_TM"/>
</dbReference>
<evidence type="ECO:0000313" key="11">
    <source>
        <dbReference type="EMBL" id="SDG60304.1"/>
    </source>
</evidence>
<evidence type="ECO:0000256" key="1">
    <source>
        <dbReference type="ARBA" id="ARBA00004651"/>
    </source>
</evidence>
<reference evidence="11 12" key="1">
    <citation type="submission" date="2016-10" db="EMBL/GenBank/DDBJ databases">
        <authorList>
            <person name="Varghese N."/>
            <person name="Submissions S."/>
        </authorList>
    </citation>
    <scope>NUCLEOTIDE SEQUENCE [LARGE SCALE GENOMIC DNA]</scope>
    <source>
        <strain evidence="11 12">DSM 18839</strain>
    </source>
</reference>
<evidence type="ECO:0000256" key="8">
    <source>
        <dbReference type="ARBA" id="ARBA00023136"/>
    </source>
</evidence>
<dbReference type="PANTHER" id="PTHR30413">
    <property type="entry name" value="INNER MEMBRANE TRANSPORT PERMEASE"/>
    <property type="match status" value="1"/>
</dbReference>
<name>A0A8G2EXB7_9PROT</name>
<keyword evidence="4" id="KW-1003">Cell membrane</keyword>